<dbReference type="EMBL" id="CP003360">
    <property type="protein sequence ID" value="AFM23499.1"/>
    <property type="molecule type" value="Genomic_DNA"/>
</dbReference>
<dbReference type="PANTHER" id="PTHR36932">
    <property type="entry name" value="CAPSULAR POLYSACCHARIDE BIOSYNTHESIS PROTEIN"/>
    <property type="match status" value="1"/>
</dbReference>
<reference evidence="2" key="1">
    <citation type="submission" date="2012-06" db="EMBL/GenBank/DDBJ databases">
        <title>Complete sequence of chromosome of Desulfomonile tiedjei DSM 6799.</title>
        <authorList>
            <person name="Lucas S."/>
            <person name="Copeland A."/>
            <person name="Lapidus A."/>
            <person name="Glavina del Rio T."/>
            <person name="Dalin E."/>
            <person name="Tice H."/>
            <person name="Bruce D."/>
            <person name="Goodwin L."/>
            <person name="Pitluck S."/>
            <person name="Peters L."/>
            <person name="Ovchinnikova G."/>
            <person name="Zeytun A."/>
            <person name="Lu M."/>
            <person name="Kyrpides N."/>
            <person name="Mavromatis K."/>
            <person name="Ivanova N."/>
            <person name="Brettin T."/>
            <person name="Detter J.C."/>
            <person name="Han C."/>
            <person name="Larimer F."/>
            <person name="Land M."/>
            <person name="Hauser L."/>
            <person name="Markowitz V."/>
            <person name="Cheng J.-F."/>
            <person name="Hugenholtz P."/>
            <person name="Woyke T."/>
            <person name="Wu D."/>
            <person name="Spring S."/>
            <person name="Schroeder M."/>
            <person name="Brambilla E."/>
            <person name="Klenk H.-P."/>
            <person name="Eisen J.A."/>
        </authorList>
    </citation>
    <scope>NUCLEOTIDE SEQUENCE [LARGE SCALE GENOMIC DNA]</scope>
    <source>
        <strain evidence="2">ATCC 49306 / DSM 6799 / DCB-1</strain>
    </source>
</reference>
<dbReference type="RefSeq" id="WP_014808655.1">
    <property type="nucleotide sequence ID" value="NC_018025.1"/>
</dbReference>
<dbReference type="InterPro" id="IPR042099">
    <property type="entry name" value="ANL_N_sf"/>
</dbReference>
<dbReference type="Proteomes" id="UP000006055">
    <property type="component" value="Chromosome"/>
</dbReference>
<dbReference type="eggNOG" id="COG1541">
    <property type="taxonomic scope" value="Bacteria"/>
</dbReference>
<dbReference type="KEGG" id="dti:Desti_0774"/>
<dbReference type="AlphaFoldDB" id="I4C1Q8"/>
<protein>
    <submittedName>
        <fullName evidence="1">Coenzyme F390 synthetase</fullName>
    </submittedName>
</protein>
<sequence length="472" mass="54564">MLEWLKSYVRKAPTPFVAGAEFIYRLIPPKLRYGKGFRDALHLLEQSEHWNHRELTAYQEKKLEPLIHHCFANVPYYRRLFDERGLKPQDFQSSEDLKKLPYLTKRIITRERNNLIARNMGSWRRDPAHTSGSTGSPFDFYVDDATLSMDRALALRHMFWLGYRKSDSVARFRVFRFSNPNKLLEYDRVGRELRLTLDRGDERELAQTADALNSFKPDFISAWPSCLYVLARWLKTNRRKIHSPRYIITSSENLYPHMRETIEVAIGAPVIDWYGQEESVAVAMQCAEARGYHIQMEAGYVELVPRHGGYFEIVGTNLHNFVMPFLRYRTGDLVTGSFGTCTCGRQHPTLSGIIGRESDLIVTPGNTVVSSLGLNFVFHHLDEVKESQIVQESLNSLHIKVVPWNKLGTHTLKTLEKRVREHMQWDAMDIRVEQVDHIPRNAGGKRPFFLSHVQLHDSAVMQVIPTASGQQN</sequence>
<proteinExistence type="predicted"/>
<keyword evidence="2" id="KW-1185">Reference proteome</keyword>
<evidence type="ECO:0000313" key="2">
    <source>
        <dbReference type="Proteomes" id="UP000006055"/>
    </source>
</evidence>
<dbReference type="PANTHER" id="PTHR36932:SF1">
    <property type="entry name" value="CAPSULAR POLYSACCHARIDE BIOSYNTHESIS PROTEIN"/>
    <property type="match status" value="1"/>
</dbReference>
<accession>I4C1Q8</accession>
<dbReference type="SUPFAM" id="SSF56801">
    <property type="entry name" value="Acetyl-CoA synthetase-like"/>
    <property type="match status" value="1"/>
</dbReference>
<dbReference type="OrthoDB" id="5484550at2"/>
<dbReference type="HOGENOM" id="CLU_035301_5_2_7"/>
<name>I4C1Q8_DESTA</name>
<dbReference type="Gene3D" id="3.40.50.12780">
    <property type="entry name" value="N-terminal domain of ligase-like"/>
    <property type="match status" value="1"/>
</dbReference>
<gene>
    <name evidence="1" type="ordered locus">Desti_0774</name>
</gene>
<evidence type="ECO:0000313" key="1">
    <source>
        <dbReference type="EMBL" id="AFM23499.1"/>
    </source>
</evidence>
<dbReference type="STRING" id="706587.Desti_0774"/>
<organism evidence="1 2">
    <name type="scientific">Desulfomonile tiedjei (strain ATCC 49306 / DSM 6799 / DCB-1)</name>
    <dbReference type="NCBI Taxonomy" id="706587"/>
    <lineage>
        <taxon>Bacteria</taxon>
        <taxon>Pseudomonadati</taxon>
        <taxon>Thermodesulfobacteriota</taxon>
        <taxon>Desulfomonilia</taxon>
        <taxon>Desulfomonilales</taxon>
        <taxon>Desulfomonilaceae</taxon>
        <taxon>Desulfomonile</taxon>
    </lineage>
</organism>
<dbReference type="InterPro" id="IPR053158">
    <property type="entry name" value="CapK_Type1_Caps_Biosynth"/>
</dbReference>